<dbReference type="InterPro" id="IPR012338">
    <property type="entry name" value="Beta-lactam/transpept-like"/>
</dbReference>
<dbReference type="PANTHER" id="PTHR46825">
    <property type="entry name" value="D-ALANYL-D-ALANINE-CARBOXYPEPTIDASE/ENDOPEPTIDASE AMPH"/>
    <property type="match status" value="1"/>
</dbReference>
<feature type="domain" description="Peptidase S12 Pab87-related C-terminal" evidence="3">
    <location>
        <begin position="425"/>
        <end position="519"/>
    </location>
</feature>
<sequence>MRLSAFTWRQLLLLSTLPSLLFLSFSLQAQNTSALPDFTALDAYYEKSRQDWDVPGMAIAIVKNDSIVFAKGYGVLNNKTGGPVNANTIFGIASNTKAYTAAALAMLVEEGKLDWHDPVTKYLPYFQLYNPYVSQAINIRDLLSHRVGLPTYSGDLLWYNTTYSREEIVRRARFLKPTYAFRDGYGYSNLMFIAAGQVIEAVSGQTWENFIRTRILQPLGMQQTYLSVKELTGKPNIASPHGFDAQRKPVPTTFNPWDAWNPAAGIFTSVNQHAQWLRLQLNRGTYKGKRIFSEKSSHEMWAPVQSLPISPEAKKNIPSTHFSATGLGWFLTDYQGCKIVGHGGGHEGMNSRTVLVPEENLGFVVLTNSMSSIMTALANRTIDAFLNVPNPRDWSQINLATVKASEAGAGQPAGTPSTKTKIVAATSKKFIGRYTSTLYGDAIITETNKALQLQLVAAPTLGGKLISNQENIFDLQWKNPYALLTPTQVRFFTNPEGILEMRLDANNPDFIFSELEFKKVK</sequence>
<feature type="domain" description="Beta-lactamase-related" evidence="2">
    <location>
        <begin position="49"/>
        <end position="381"/>
    </location>
</feature>
<reference evidence="4 5" key="1">
    <citation type="submission" date="2020-08" db="EMBL/GenBank/DDBJ databases">
        <title>Adhaeribacter dokdonensis sp. nov., isolated from the rhizosphere of Elymus tsukushiensis, a plant native to the Dokdo Islands, Republic of Korea.</title>
        <authorList>
            <person name="Ghim S.Y."/>
        </authorList>
    </citation>
    <scope>NUCLEOTIDE SEQUENCE [LARGE SCALE GENOMIC DNA]</scope>
    <source>
        <strain evidence="4 5">KUDC8001</strain>
    </source>
</reference>
<evidence type="ECO:0000256" key="1">
    <source>
        <dbReference type="SAM" id="SignalP"/>
    </source>
</evidence>
<protein>
    <submittedName>
        <fullName evidence="4">Serine hydrolase</fullName>
    </submittedName>
</protein>
<dbReference type="InterPro" id="IPR050491">
    <property type="entry name" value="AmpC-like"/>
</dbReference>
<dbReference type="Gene3D" id="3.40.710.10">
    <property type="entry name" value="DD-peptidase/beta-lactamase superfamily"/>
    <property type="match status" value="1"/>
</dbReference>
<name>A0A7L7LBR4_9BACT</name>
<dbReference type="InterPro" id="IPR001466">
    <property type="entry name" value="Beta-lactam-related"/>
</dbReference>
<evidence type="ECO:0000313" key="4">
    <source>
        <dbReference type="EMBL" id="QMU30213.1"/>
    </source>
</evidence>
<dbReference type="Pfam" id="PF11954">
    <property type="entry name" value="DUF3471"/>
    <property type="match status" value="1"/>
</dbReference>
<feature type="signal peptide" evidence="1">
    <location>
        <begin position="1"/>
        <end position="29"/>
    </location>
</feature>
<evidence type="ECO:0000259" key="2">
    <source>
        <dbReference type="Pfam" id="PF00144"/>
    </source>
</evidence>
<dbReference type="EMBL" id="CP055153">
    <property type="protein sequence ID" value="QMU30213.1"/>
    <property type="molecule type" value="Genomic_DNA"/>
</dbReference>
<dbReference type="Proteomes" id="UP000514509">
    <property type="component" value="Chromosome"/>
</dbReference>
<organism evidence="4 5">
    <name type="scientific">Adhaeribacter radiodurans</name>
    <dbReference type="NCBI Taxonomy" id="2745197"/>
    <lineage>
        <taxon>Bacteria</taxon>
        <taxon>Pseudomonadati</taxon>
        <taxon>Bacteroidota</taxon>
        <taxon>Cytophagia</taxon>
        <taxon>Cytophagales</taxon>
        <taxon>Hymenobacteraceae</taxon>
        <taxon>Adhaeribacter</taxon>
    </lineage>
</organism>
<keyword evidence="4" id="KW-0378">Hydrolase</keyword>
<proteinExistence type="predicted"/>
<evidence type="ECO:0000313" key="5">
    <source>
        <dbReference type="Proteomes" id="UP000514509"/>
    </source>
</evidence>
<dbReference type="KEGG" id="add:HUW48_20225"/>
<dbReference type="PANTHER" id="PTHR46825:SF15">
    <property type="entry name" value="BETA-LACTAMASE-RELATED DOMAIN-CONTAINING PROTEIN"/>
    <property type="match status" value="1"/>
</dbReference>
<keyword evidence="1" id="KW-0732">Signal</keyword>
<dbReference type="SUPFAM" id="SSF56601">
    <property type="entry name" value="beta-lactamase/transpeptidase-like"/>
    <property type="match status" value="1"/>
</dbReference>
<dbReference type="AlphaFoldDB" id="A0A7L7LBR4"/>
<dbReference type="RefSeq" id="WP_182412669.1">
    <property type="nucleotide sequence ID" value="NZ_CP055153.1"/>
</dbReference>
<dbReference type="Pfam" id="PF00144">
    <property type="entry name" value="Beta-lactamase"/>
    <property type="match status" value="1"/>
</dbReference>
<evidence type="ECO:0000259" key="3">
    <source>
        <dbReference type="Pfam" id="PF11954"/>
    </source>
</evidence>
<dbReference type="GO" id="GO:0016787">
    <property type="term" value="F:hydrolase activity"/>
    <property type="evidence" value="ECO:0007669"/>
    <property type="project" value="UniProtKB-KW"/>
</dbReference>
<keyword evidence="5" id="KW-1185">Reference proteome</keyword>
<gene>
    <name evidence="4" type="ORF">HUW48_20225</name>
</gene>
<accession>A0A7L7LBR4</accession>
<feature type="chain" id="PRO_5029783060" evidence="1">
    <location>
        <begin position="30"/>
        <end position="521"/>
    </location>
</feature>
<dbReference type="InterPro" id="IPR021860">
    <property type="entry name" value="Peptidase_S12_Pab87-rel_C"/>
</dbReference>
<dbReference type="Gene3D" id="2.40.128.600">
    <property type="match status" value="1"/>
</dbReference>